<dbReference type="Proteomes" id="UP000237441">
    <property type="component" value="Unassembled WGS sequence"/>
</dbReference>
<feature type="transmembrane region" description="Helical" evidence="1">
    <location>
        <begin position="195"/>
        <end position="216"/>
    </location>
</feature>
<reference evidence="2 3" key="1">
    <citation type="submission" date="2016-07" db="EMBL/GenBank/DDBJ databases">
        <title>Comparative genomics of the entomopathogenic fungus Beauveria bassiana.</title>
        <authorList>
            <person name="Valero Jimenez C.A."/>
            <person name="Zwaan B.J."/>
            <person name="Van Kan J.A."/>
            <person name="Takken W."/>
            <person name="Debets A.J."/>
            <person name="Schoustra S.E."/>
            <person name="Koenraadt C.J."/>
        </authorList>
    </citation>
    <scope>NUCLEOTIDE SEQUENCE [LARGE SCALE GENOMIC DNA]</scope>
    <source>
        <strain evidence="2 3">ARSEF 8028</strain>
    </source>
</reference>
<dbReference type="EMBL" id="JRHA01000005">
    <property type="protein sequence ID" value="PQK15675.1"/>
    <property type="molecule type" value="Genomic_DNA"/>
</dbReference>
<dbReference type="OrthoDB" id="4865802at2759"/>
<feature type="transmembrane region" description="Helical" evidence="1">
    <location>
        <begin position="150"/>
        <end position="174"/>
    </location>
</feature>
<dbReference type="AlphaFoldDB" id="A0A2S7YHL5"/>
<organism evidence="2 3">
    <name type="scientific">Beauveria bassiana</name>
    <name type="common">White muscardine disease fungus</name>
    <name type="synonym">Tritirachium shiotae</name>
    <dbReference type="NCBI Taxonomy" id="176275"/>
    <lineage>
        <taxon>Eukaryota</taxon>
        <taxon>Fungi</taxon>
        <taxon>Dikarya</taxon>
        <taxon>Ascomycota</taxon>
        <taxon>Pezizomycotina</taxon>
        <taxon>Sordariomycetes</taxon>
        <taxon>Hypocreomycetidae</taxon>
        <taxon>Hypocreales</taxon>
        <taxon>Cordycipitaceae</taxon>
        <taxon>Beauveria</taxon>
    </lineage>
</organism>
<keyword evidence="1" id="KW-0812">Transmembrane</keyword>
<evidence type="ECO:0000313" key="2">
    <source>
        <dbReference type="EMBL" id="PQK15675.1"/>
    </source>
</evidence>
<accession>A0A2S7YHL5</accession>
<protein>
    <submittedName>
        <fullName evidence="2">Uncharacterized protein</fullName>
    </submittedName>
</protein>
<proteinExistence type="predicted"/>
<name>A0A2S7YHL5_BEABA</name>
<keyword evidence="1" id="KW-1133">Transmembrane helix</keyword>
<evidence type="ECO:0000256" key="1">
    <source>
        <dbReference type="SAM" id="Phobius"/>
    </source>
</evidence>
<gene>
    <name evidence="2" type="ORF">BB8028_0005g11870</name>
</gene>
<comment type="caution">
    <text evidence="2">The sequence shown here is derived from an EMBL/GenBank/DDBJ whole genome shotgun (WGS) entry which is preliminary data.</text>
</comment>
<keyword evidence="1" id="KW-0472">Membrane</keyword>
<evidence type="ECO:0000313" key="3">
    <source>
        <dbReference type="Proteomes" id="UP000237441"/>
    </source>
</evidence>
<feature type="transmembrane region" description="Helical" evidence="1">
    <location>
        <begin position="12"/>
        <end position="32"/>
    </location>
</feature>
<feature type="transmembrane region" description="Helical" evidence="1">
    <location>
        <begin position="244"/>
        <end position="262"/>
    </location>
</feature>
<sequence>MAIISRPPVQISPWIGLPLSIWMVVVGAMTFTRVPFGDGVDWPVLTSFRDPRSSLNILNHRSQTTPDWLYKGAKGAAAILWSILIPMQHSTSIRRRWPKFHRRSGYTVILLSIELAIAGYYMTSQKLVTTHNDWYHIHTFYNAKIPIPLLWWPTFDVAIVILGLFYFLSLYKLYISIRSKKIEAHRRWAVFHSMTGYAIAIERLIAVLVLGIGWVLHSLPEHVQSEWLRLPRDISGKLEVEVSALAWTLTAAGSAVALWTYIEWRRAAVFGPLRALSESSAKKVD</sequence>
<feature type="transmembrane region" description="Helical" evidence="1">
    <location>
        <begin position="106"/>
        <end position="123"/>
    </location>
</feature>